<dbReference type="PANTHER" id="PTHR13887">
    <property type="entry name" value="GLUTATHIONE S-TRANSFERASE KAPPA"/>
    <property type="match status" value="1"/>
</dbReference>
<dbReference type="OrthoDB" id="9780340at2"/>
<keyword evidence="6" id="KW-1133">Transmembrane helix</keyword>
<evidence type="ECO:0000256" key="4">
    <source>
        <dbReference type="ARBA" id="ARBA00023157"/>
    </source>
</evidence>
<evidence type="ECO:0000313" key="8">
    <source>
        <dbReference type="EMBL" id="SFR44481.1"/>
    </source>
</evidence>
<keyword evidence="6" id="KW-0472">Membrane</keyword>
<evidence type="ECO:0000256" key="3">
    <source>
        <dbReference type="ARBA" id="ARBA00023002"/>
    </source>
</evidence>
<evidence type="ECO:0000256" key="6">
    <source>
        <dbReference type="SAM" id="Phobius"/>
    </source>
</evidence>
<comment type="similarity">
    <text evidence="1">Belongs to the thioredoxin family. DsbA subfamily.</text>
</comment>
<feature type="domain" description="Thioredoxin" evidence="7">
    <location>
        <begin position="48"/>
        <end position="193"/>
    </location>
</feature>
<dbReference type="AlphaFoldDB" id="A0A1I6GQW9"/>
<keyword evidence="3" id="KW-0560">Oxidoreductase</keyword>
<evidence type="ECO:0000256" key="5">
    <source>
        <dbReference type="ARBA" id="ARBA00023284"/>
    </source>
</evidence>
<keyword evidence="9" id="KW-1185">Reference proteome</keyword>
<protein>
    <submittedName>
        <fullName evidence="8">Protein-disulfide isomerase</fullName>
    </submittedName>
</protein>
<feature type="transmembrane region" description="Helical" evidence="6">
    <location>
        <begin position="24"/>
        <end position="43"/>
    </location>
</feature>
<dbReference type="InterPro" id="IPR013766">
    <property type="entry name" value="Thioredoxin_domain"/>
</dbReference>
<proteinExistence type="inferred from homology"/>
<dbReference type="GO" id="GO:0016853">
    <property type="term" value="F:isomerase activity"/>
    <property type="evidence" value="ECO:0007669"/>
    <property type="project" value="UniProtKB-KW"/>
</dbReference>
<keyword evidence="8" id="KW-0413">Isomerase</keyword>
<evidence type="ECO:0000313" key="9">
    <source>
        <dbReference type="Proteomes" id="UP000199290"/>
    </source>
</evidence>
<dbReference type="InterPro" id="IPR012336">
    <property type="entry name" value="Thioredoxin-like_fold"/>
</dbReference>
<dbReference type="EMBL" id="FOYV01000001">
    <property type="protein sequence ID" value="SFR44481.1"/>
    <property type="molecule type" value="Genomic_DNA"/>
</dbReference>
<dbReference type="RefSeq" id="WP_091987478.1">
    <property type="nucleotide sequence ID" value="NZ_FOYV01000001.1"/>
</dbReference>
<keyword evidence="6" id="KW-0812">Transmembrane</keyword>
<sequence length="244" mass="27054">MGEAKRRKETGAPAPRKGKSNKPLMIGVAVLILAAVVFGLSFMTSSPEPTSDELPVAAPNAEPFPSELDQFGISVGPEDAPVVVREFADYQCPACGRFSSASKQLKQEYVDTGKVRFVYFDLPLQQHENAMPAAQAARCAGDQDAYWAMHDRLYDSQTEWSGSNDPVATFTRYATDLGLEERRFRRCMTTELHREAVEQSRQVAMQLRVTSTPTVLVDNIRLTRPGWGQLSALVERELAGEQQQ</sequence>
<dbReference type="Pfam" id="PF13462">
    <property type="entry name" value="Thioredoxin_4"/>
    <property type="match status" value="1"/>
</dbReference>
<reference evidence="9" key="1">
    <citation type="submission" date="2016-10" db="EMBL/GenBank/DDBJ databases">
        <authorList>
            <person name="Varghese N."/>
            <person name="Submissions S."/>
        </authorList>
    </citation>
    <scope>NUCLEOTIDE SEQUENCE [LARGE SCALE GENOMIC DNA]</scope>
    <source>
        <strain evidence="9">CGMCC 1.6294</strain>
    </source>
</reference>
<dbReference type="PANTHER" id="PTHR13887:SF14">
    <property type="entry name" value="DISULFIDE BOND FORMATION PROTEIN D"/>
    <property type="match status" value="1"/>
</dbReference>
<evidence type="ECO:0000256" key="2">
    <source>
        <dbReference type="ARBA" id="ARBA00022729"/>
    </source>
</evidence>
<dbReference type="SUPFAM" id="SSF52833">
    <property type="entry name" value="Thioredoxin-like"/>
    <property type="match status" value="1"/>
</dbReference>
<dbReference type="Proteomes" id="UP000199290">
    <property type="component" value="Unassembled WGS sequence"/>
</dbReference>
<gene>
    <name evidence="8" type="ORF">SAMN04488073_1345</name>
</gene>
<organism evidence="8 9">
    <name type="scientific">Marinobacter gudaonensis</name>
    <dbReference type="NCBI Taxonomy" id="375760"/>
    <lineage>
        <taxon>Bacteria</taxon>
        <taxon>Pseudomonadati</taxon>
        <taxon>Pseudomonadota</taxon>
        <taxon>Gammaproteobacteria</taxon>
        <taxon>Pseudomonadales</taxon>
        <taxon>Marinobacteraceae</taxon>
        <taxon>Marinobacter</taxon>
    </lineage>
</organism>
<dbReference type="GO" id="GO:0016491">
    <property type="term" value="F:oxidoreductase activity"/>
    <property type="evidence" value="ECO:0007669"/>
    <property type="project" value="UniProtKB-KW"/>
</dbReference>
<dbReference type="InterPro" id="IPR036249">
    <property type="entry name" value="Thioredoxin-like_sf"/>
</dbReference>
<name>A0A1I6GQW9_9GAMM</name>
<keyword evidence="4" id="KW-1015">Disulfide bond</keyword>
<keyword evidence="5" id="KW-0676">Redox-active center</keyword>
<accession>A0A1I6GQW9</accession>
<evidence type="ECO:0000256" key="1">
    <source>
        <dbReference type="ARBA" id="ARBA00005791"/>
    </source>
</evidence>
<dbReference type="STRING" id="375760.SAMN04488073_1345"/>
<keyword evidence="2" id="KW-0732">Signal</keyword>
<evidence type="ECO:0000259" key="7">
    <source>
        <dbReference type="PROSITE" id="PS51352"/>
    </source>
</evidence>
<dbReference type="PROSITE" id="PS51352">
    <property type="entry name" value="THIOREDOXIN_2"/>
    <property type="match status" value="1"/>
</dbReference>
<dbReference type="Gene3D" id="3.40.30.10">
    <property type="entry name" value="Glutaredoxin"/>
    <property type="match status" value="1"/>
</dbReference>